<dbReference type="PANTHER" id="PTHR33525">
    <property type="match status" value="1"/>
</dbReference>
<dbReference type="EMBL" id="BMYU01000012">
    <property type="protein sequence ID" value="GGX53453.1"/>
    <property type="molecule type" value="Genomic_DNA"/>
</dbReference>
<dbReference type="Gene3D" id="1.10.3210.10">
    <property type="entry name" value="Hypothetical protein af1432"/>
    <property type="match status" value="1"/>
</dbReference>
<dbReference type="Pfam" id="PF08668">
    <property type="entry name" value="HDOD"/>
    <property type="match status" value="1"/>
</dbReference>
<feature type="domain" description="HDOD" evidence="1">
    <location>
        <begin position="39"/>
        <end position="231"/>
    </location>
</feature>
<protein>
    <recommendedName>
        <fullName evidence="1">HDOD domain-containing protein</fullName>
    </recommendedName>
</protein>
<dbReference type="SUPFAM" id="SSF109604">
    <property type="entry name" value="HD-domain/PDEase-like"/>
    <property type="match status" value="1"/>
</dbReference>
<dbReference type="Proteomes" id="UP000653343">
    <property type="component" value="Unassembled WGS sequence"/>
</dbReference>
<name>A0ABQ2Y2P8_9BURK</name>
<dbReference type="InterPro" id="IPR052340">
    <property type="entry name" value="RNase_Y/CdgJ"/>
</dbReference>
<keyword evidence="3" id="KW-1185">Reference proteome</keyword>
<evidence type="ECO:0000259" key="1">
    <source>
        <dbReference type="PROSITE" id="PS51833"/>
    </source>
</evidence>
<proteinExistence type="predicted"/>
<comment type="caution">
    <text evidence="2">The sequence shown here is derived from an EMBL/GenBank/DDBJ whole genome shotgun (WGS) entry which is preliminary data.</text>
</comment>
<dbReference type="InterPro" id="IPR013976">
    <property type="entry name" value="HDOD"/>
</dbReference>
<sequence>MLHSDLAGFSVLPVDYAMNSSTSAVAEKSVDSLIKTIRIPPRPSLLADVQDELAGSDPDPRRLSGLIANDVSLSASLLKLANSPFYGLRLKATSVEHAVQLIGMRQCGLVLTGIIARQSVQTEKMPLEQFWDFSTKRAQAMSYLASRMRVCPPDVAHTFGLFCDIGIPLLMERFDDYQETLNLAAEARELRFTEIEQDRHSTSHTSIGALMARTWGLPEQVTAAILLHHDYRALDDSATDDMVRALIALCVVAEFSIHKYYGRENQAEWDKGGAAACEYLGISHDELEDYFEELHDIFSQVQ</sequence>
<evidence type="ECO:0000313" key="2">
    <source>
        <dbReference type="EMBL" id="GGX53453.1"/>
    </source>
</evidence>
<evidence type="ECO:0000313" key="3">
    <source>
        <dbReference type="Proteomes" id="UP000653343"/>
    </source>
</evidence>
<accession>A0ABQ2Y2P8</accession>
<organism evidence="2 3">
    <name type="scientific">Undibacterium squillarum</name>
    <dbReference type="NCBI Taxonomy" id="1131567"/>
    <lineage>
        <taxon>Bacteria</taxon>
        <taxon>Pseudomonadati</taxon>
        <taxon>Pseudomonadota</taxon>
        <taxon>Betaproteobacteria</taxon>
        <taxon>Burkholderiales</taxon>
        <taxon>Oxalobacteraceae</taxon>
        <taxon>Undibacterium</taxon>
    </lineage>
</organism>
<dbReference type="PANTHER" id="PTHR33525:SF6">
    <property type="entry name" value="HDOD DOMAIN-CONTAINING PROTEIN"/>
    <property type="match status" value="1"/>
</dbReference>
<reference evidence="3" key="1">
    <citation type="journal article" date="2019" name="Int. J. Syst. Evol. Microbiol.">
        <title>The Global Catalogue of Microorganisms (GCM) 10K type strain sequencing project: providing services to taxonomists for standard genome sequencing and annotation.</title>
        <authorList>
            <consortium name="The Broad Institute Genomics Platform"/>
            <consortium name="The Broad Institute Genome Sequencing Center for Infectious Disease"/>
            <person name="Wu L."/>
            <person name="Ma J."/>
        </authorList>
    </citation>
    <scope>NUCLEOTIDE SEQUENCE [LARGE SCALE GENOMIC DNA]</scope>
    <source>
        <strain evidence="3">KCTC 23917</strain>
    </source>
</reference>
<dbReference type="PROSITE" id="PS51833">
    <property type="entry name" value="HDOD"/>
    <property type="match status" value="1"/>
</dbReference>
<gene>
    <name evidence="2" type="ORF">GCM10010946_35060</name>
</gene>